<comment type="caution">
    <text evidence="1">The sequence shown here is derived from an EMBL/GenBank/DDBJ whole genome shotgun (WGS) entry which is preliminary data.</text>
</comment>
<gene>
    <name evidence="1" type="ORF">GCM10025759_04810</name>
</gene>
<organism evidence="1 2">
    <name type="scientific">Lysobacter panacisoli</name>
    <dbReference type="NCBI Taxonomy" id="1255263"/>
    <lineage>
        <taxon>Bacteria</taxon>
        <taxon>Pseudomonadati</taxon>
        <taxon>Pseudomonadota</taxon>
        <taxon>Gammaproteobacteria</taxon>
        <taxon>Lysobacterales</taxon>
        <taxon>Lysobacteraceae</taxon>
        <taxon>Lysobacter</taxon>
    </lineage>
</organism>
<proteinExistence type="predicted"/>
<reference evidence="2" key="1">
    <citation type="journal article" date="2019" name="Int. J. Syst. Evol. Microbiol.">
        <title>The Global Catalogue of Microorganisms (GCM) 10K type strain sequencing project: providing services to taxonomists for standard genome sequencing and annotation.</title>
        <authorList>
            <consortium name="The Broad Institute Genomics Platform"/>
            <consortium name="The Broad Institute Genome Sequencing Center for Infectious Disease"/>
            <person name="Wu L."/>
            <person name="Ma J."/>
        </authorList>
    </citation>
    <scope>NUCLEOTIDE SEQUENCE [LARGE SCALE GENOMIC DNA]</scope>
    <source>
        <strain evidence="2">JCM 19212</strain>
    </source>
</reference>
<evidence type="ECO:0000313" key="2">
    <source>
        <dbReference type="Proteomes" id="UP001501083"/>
    </source>
</evidence>
<protein>
    <submittedName>
        <fullName evidence="1">Uncharacterized protein</fullName>
    </submittedName>
</protein>
<evidence type="ECO:0000313" key="1">
    <source>
        <dbReference type="EMBL" id="GAA5068746.1"/>
    </source>
</evidence>
<keyword evidence="2" id="KW-1185">Reference proteome</keyword>
<sequence length="61" mass="7119">MDTMSEARRQTGLVEAENRRKMLDLCWEFRARLEQLQPGLSLVDYTYAQALKSFLLKARGI</sequence>
<dbReference type="Proteomes" id="UP001501083">
    <property type="component" value="Unassembled WGS sequence"/>
</dbReference>
<accession>A0ABP9L053</accession>
<dbReference type="EMBL" id="BAABKY010000001">
    <property type="protein sequence ID" value="GAA5068746.1"/>
    <property type="molecule type" value="Genomic_DNA"/>
</dbReference>
<name>A0ABP9L053_9GAMM</name>
<dbReference type="RefSeq" id="WP_158982983.1">
    <property type="nucleotide sequence ID" value="NZ_BAABKY010000001.1"/>
</dbReference>